<accession>A0A6N4SUA1</accession>
<dbReference type="GO" id="GO:0000049">
    <property type="term" value="F:tRNA binding"/>
    <property type="evidence" value="ECO:0007669"/>
    <property type="project" value="TreeGrafter"/>
</dbReference>
<dbReference type="Gene3D" id="2.30.310.10">
    <property type="entry name" value="ibrinogen binding protein from staphylococcus aureus domain"/>
    <property type="match status" value="1"/>
</dbReference>
<dbReference type="PANTHER" id="PTHR15239:SF6">
    <property type="entry name" value="RIBOSOME QUALITY CONTROL COMPLEX SUBUNIT NEMF"/>
    <property type="match status" value="1"/>
</dbReference>
<evidence type="ECO:0000259" key="1">
    <source>
        <dbReference type="Pfam" id="PF05670"/>
    </source>
</evidence>
<dbReference type="Pfam" id="PF05833">
    <property type="entry name" value="NFACT_N"/>
    <property type="match status" value="1"/>
</dbReference>
<dbReference type="GO" id="GO:0072344">
    <property type="term" value="P:rescue of stalled ribosome"/>
    <property type="evidence" value="ECO:0007669"/>
    <property type="project" value="TreeGrafter"/>
</dbReference>
<dbReference type="EMBL" id="CP000383">
    <property type="protein sequence ID" value="ABG60049.1"/>
    <property type="molecule type" value="Genomic_DNA"/>
</dbReference>
<protein>
    <submittedName>
        <fullName evidence="2">RNA-binding protein</fullName>
    </submittedName>
</protein>
<organism evidence="2 3">
    <name type="scientific">Cytophaga hutchinsonii (strain ATCC 33406 / DSM 1761 / CIP 103989 / NBRC 15051 / NCIMB 9469 / D465)</name>
    <dbReference type="NCBI Taxonomy" id="269798"/>
    <lineage>
        <taxon>Bacteria</taxon>
        <taxon>Pseudomonadati</taxon>
        <taxon>Bacteroidota</taxon>
        <taxon>Cytophagia</taxon>
        <taxon>Cytophagales</taxon>
        <taxon>Cytophagaceae</taxon>
        <taxon>Cytophaga</taxon>
    </lineage>
</organism>
<dbReference type="GO" id="GO:1990112">
    <property type="term" value="C:RQC complex"/>
    <property type="evidence" value="ECO:0007669"/>
    <property type="project" value="TreeGrafter"/>
</dbReference>
<dbReference type="GO" id="GO:0043023">
    <property type="term" value="F:ribosomal large subunit binding"/>
    <property type="evidence" value="ECO:0007669"/>
    <property type="project" value="TreeGrafter"/>
</dbReference>
<dbReference type="AlphaFoldDB" id="A0A6N4SUA1"/>
<dbReference type="Pfam" id="PF05670">
    <property type="entry name" value="NFACT-R_1"/>
    <property type="match status" value="1"/>
</dbReference>
<reference evidence="2 3" key="1">
    <citation type="journal article" date="2007" name="Appl. Environ. Microbiol.">
        <title>Genome sequence of the cellulolytic gliding bacterium Cytophaga hutchinsonii.</title>
        <authorList>
            <person name="Xie G."/>
            <person name="Bruce D.C."/>
            <person name="Challacombe J.F."/>
            <person name="Chertkov O."/>
            <person name="Detter J.C."/>
            <person name="Gilna P."/>
            <person name="Han C.S."/>
            <person name="Lucas S."/>
            <person name="Misra M."/>
            <person name="Myers G.L."/>
            <person name="Richardson P."/>
            <person name="Tapia R."/>
            <person name="Thayer N."/>
            <person name="Thompson L.S."/>
            <person name="Brettin T.S."/>
            <person name="Henrissat B."/>
            <person name="Wilson D.B."/>
            <person name="McBride M.J."/>
        </authorList>
    </citation>
    <scope>NUCLEOTIDE SEQUENCE [LARGE SCALE GENOMIC DNA]</scope>
    <source>
        <strain evidence="3">ATCC 33406 / DSM 1761 / CIP 103989 / NBRC 15051 / NCIMB 9469 / D465</strain>
    </source>
</reference>
<dbReference type="Proteomes" id="UP000001822">
    <property type="component" value="Chromosome"/>
</dbReference>
<dbReference type="InterPro" id="IPR051608">
    <property type="entry name" value="RQC_Subunit_NEMF"/>
</dbReference>
<evidence type="ECO:0000313" key="2">
    <source>
        <dbReference type="EMBL" id="ABG60049.1"/>
    </source>
</evidence>
<dbReference type="InterPro" id="IPR008532">
    <property type="entry name" value="NFACT_RNA-bd"/>
</dbReference>
<proteinExistence type="predicted"/>
<keyword evidence="3" id="KW-1185">Reference proteome</keyword>
<evidence type="ECO:0000313" key="3">
    <source>
        <dbReference type="Proteomes" id="UP000001822"/>
    </source>
</evidence>
<dbReference type="PANTHER" id="PTHR15239">
    <property type="entry name" value="NUCLEAR EXPORT MEDIATOR FACTOR NEMF"/>
    <property type="match status" value="1"/>
</dbReference>
<feature type="domain" description="NFACT RNA-binding" evidence="1">
    <location>
        <begin position="401"/>
        <end position="490"/>
    </location>
</feature>
<name>A0A6N4SUA1_CYTH3</name>
<gene>
    <name evidence="2" type="primary">fbpS</name>
    <name evidence="2" type="ordered locus">CHU_2801</name>
</gene>
<dbReference type="KEGG" id="chu:CHU_2801"/>
<sequence length="520" mass="60640">MQSSFFILHALAEQFQKDLHQAKLTEAFAPQADEICLVFQKTDATPFYIKVLLKDMFQCVFAPEEISKPKQNVHPYFTDIYGLSVIAVYAGRNDRSVVIEFMDGSCIVFKMYATRSNVLLLSKNNVTEIVRKVHTRDWDFSLDTIDKDIQFYPEQSVEEMLKPMYLPAMVNEYLKEQVAGLAGAECAKKMQGLYNRFATAEEYYIQLKDQQVSFCLWPTEYTIFSSTDLYETLSKFVQFYFRYNLFQERKIKLKSLLQKKAEGAEKYIKKTSEQLLLLYDLIPPNEIADVIMANLHDWKEGVKERELFDFYRNKTIVVQLKEKLSPQKMAEQLYKKSKNRHKQFKQLEVIVEERKLKQEGYKADLASLDSISDYKQLQALELKYQKEEKAVDEIFPFKRYQVNGFEIWVGRNASNNELLTLKYAHKDDLWLHARNVPGSHVVIKYQSGKSFPQDVIEKAAALAAYYSTLKNDSLCPVSYTQKKFVRKFKGGAIGSMKMEREDVIMVVPQDMKEAEGLKRK</sequence>